<proteinExistence type="predicted"/>
<dbReference type="PANTHER" id="PTHR33608">
    <property type="entry name" value="BLL2464 PROTEIN"/>
    <property type="match status" value="1"/>
</dbReference>
<reference evidence="4" key="1">
    <citation type="journal article" date="2019" name="Int. J. Syst. Evol. Microbiol.">
        <title>The Global Catalogue of Microorganisms (GCM) 10K type strain sequencing project: providing services to taxonomists for standard genome sequencing and annotation.</title>
        <authorList>
            <consortium name="The Broad Institute Genomics Platform"/>
            <consortium name="The Broad Institute Genome Sequencing Center for Infectious Disease"/>
            <person name="Wu L."/>
            <person name="Ma J."/>
        </authorList>
    </citation>
    <scope>NUCLEOTIDE SEQUENCE [LARGE SCALE GENOMIC DNA]</scope>
    <source>
        <strain evidence="4">CECT 8010</strain>
    </source>
</reference>
<comment type="caution">
    <text evidence="3">The sequence shown here is derived from an EMBL/GenBank/DDBJ whole genome shotgun (WGS) entry which is preliminary data.</text>
</comment>
<dbReference type="PANTHER" id="PTHR33608:SF3">
    <property type="entry name" value="SLR2013 PROTEIN"/>
    <property type="match status" value="1"/>
</dbReference>
<gene>
    <name evidence="3" type="ORF">ACFOW1_11705</name>
</gene>
<feature type="transmembrane region" description="Helical" evidence="1">
    <location>
        <begin position="16"/>
        <end position="36"/>
    </location>
</feature>
<dbReference type="InterPro" id="IPR002881">
    <property type="entry name" value="DUF58"/>
</dbReference>
<evidence type="ECO:0000259" key="2">
    <source>
        <dbReference type="Pfam" id="PF01882"/>
    </source>
</evidence>
<dbReference type="Proteomes" id="UP001595906">
    <property type="component" value="Unassembled WGS sequence"/>
</dbReference>
<keyword evidence="1" id="KW-0472">Membrane</keyword>
<evidence type="ECO:0000313" key="3">
    <source>
        <dbReference type="EMBL" id="MFC4232562.1"/>
    </source>
</evidence>
<dbReference type="RefSeq" id="WP_379014466.1">
    <property type="nucleotide sequence ID" value="NZ_JBHSDC010000022.1"/>
</dbReference>
<keyword evidence="4" id="KW-1185">Reference proteome</keyword>
<dbReference type="Pfam" id="PF01882">
    <property type="entry name" value="DUF58"/>
    <property type="match status" value="1"/>
</dbReference>
<keyword evidence="1" id="KW-0812">Transmembrane</keyword>
<sequence length="423" mass="48926">MLLFLTRFFVAWLGDIPMLAFLGFLLICVMDYVLLFGKSNAIWAKRTMAERFSNGDDNEVRIDIENRYGFATSLEVIDEIPHQFQRRDLLFALNMDANAQKLITYQLRPVKRGAYSFGNIRVFAASPIYFFTRRFTLDEPVEVAVYPSYLQLRKYQIMAISNRLSEAGVKKIRRFGHSMEFEQIKEYVQGDDYRTLNWKATAKSGQLMVNTYSDEKSQQIYCVIDKGRVMKMPFEGLSLLDYSINASLVLSNVALMKQDKAGLVTFAEGIGAFVKADKRLLQMQTILETLYNQKTRYLETDFERLYITLKSKVTQRSLVVLFTNFESLSGLKRQLPFLRKIASQHLLVTVFFENTELDRVISKPAENIEAVYTKAIAEQFAFEKRQIVKELNKHGIMSILTAPKHLTVNTLNKYLEIKARNLI</sequence>
<protein>
    <submittedName>
        <fullName evidence="3">DUF58 domain-containing protein</fullName>
    </submittedName>
</protein>
<dbReference type="EMBL" id="JBHSDC010000022">
    <property type="protein sequence ID" value="MFC4232562.1"/>
    <property type="molecule type" value="Genomic_DNA"/>
</dbReference>
<evidence type="ECO:0000256" key="1">
    <source>
        <dbReference type="SAM" id="Phobius"/>
    </source>
</evidence>
<evidence type="ECO:0000313" key="4">
    <source>
        <dbReference type="Proteomes" id="UP001595906"/>
    </source>
</evidence>
<name>A0ABV8PWY5_9BACT</name>
<keyword evidence="1" id="KW-1133">Transmembrane helix</keyword>
<organism evidence="3 4">
    <name type="scientific">Parasediminibacterium paludis</name>
    <dbReference type="NCBI Taxonomy" id="908966"/>
    <lineage>
        <taxon>Bacteria</taxon>
        <taxon>Pseudomonadati</taxon>
        <taxon>Bacteroidota</taxon>
        <taxon>Chitinophagia</taxon>
        <taxon>Chitinophagales</taxon>
        <taxon>Chitinophagaceae</taxon>
        <taxon>Parasediminibacterium</taxon>
    </lineage>
</organism>
<feature type="domain" description="DUF58" evidence="2">
    <location>
        <begin position="184"/>
        <end position="350"/>
    </location>
</feature>
<accession>A0ABV8PWY5</accession>